<evidence type="ECO:0000313" key="9">
    <source>
        <dbReference type="EMBL" id="NPD92131.1"/>
    </source>
</evidence>
<keyword evidence="10" id="KW-1185">Reference proteome</keyword>
<comment type="caution">
    <text evidence="9">The sequence shown here is derived from an EMBL/GenBank/DDBJ whole genome shotgun (WGS) entry which is preliminary data.</text>
</comment>
<reference evidence="9 10" key="1">
    <citation type="submission" date="2020-05" db="EMBL/GenBank/DDBJ databases">
        <title>Distinct polysaccharide utilization as determinants for interspecies competition between intestinal Prevotella spp.</title>
        <authorList>
            <person name="Galvez E.J.C."/>
            <person name="Iljazovic A."/>
            <person name="Strowig T."/>
        </authorList>
    </citation>
    <scope>NUCLEOTIDE SEQUENCE [LARGE SCALE GENOMIC DNA]</scope>
    <source>
        <strain evidence="9 10">PMUR</strain>
    </source>
</reference>
<evidence type="ECO:0000256" key="4">
    <source>
        <dbReference type="ARBA" id="ARBA00022452"/>
    </source>
</evidence>
<dbReference type="PANTHER" id="PTHR30026">
    <property type="entry name" value="OUTER MEMBRANE PROTEIN TOLC"/>
    <property type="match status" value="1"/>
</dbReference>
<dbReference type="SUPFAM" id="SSF56954">
    <property type="entry name" value="Outer membrane efflux proteins (OEP)"/>
    <property type="match status" value="1"/>
</dbReference>
<feature type="coiled-coil region" evidence="8">
    <location>
        <begin position="428"/>
        <end position="455"/>
    </location>
</feature>
<dbReference type="Gene3D" id="1.20.1600.10">
    <property type="entry name" value="Outer membrane efflux proteins (OEP)"/>
    <property type="match status" value="1"/>
</dbReference>
<evidence type="ECO:0000256" key="1">
    <source>
        <dbReference type="ARBA" id="ARBA00004442"/>
    </source>
</evidence>
<keyword evidence="4" id="KW-1134">Transmembrane beta strand</keyword>
<name>A0ABX2ALP9_9BACT</name>
<evidence type="ECO:0000256" key="5">
    <source>
        <dbReference type="ARBA" id="ARBA00022692"/>
    </source>
</evidence>
<evidence type="ECO:0000256" key="3">
    <source>
        <dbReference type="ARBA" id="ARBA00022448"/>
    </source>
</evidence>
<proteinExistence type="inferred from homology"/>
<dbReference type="InterPro" id="IPR003423">
    <property type="entry name" value="OMP_efflux"/>
</dbReference>
<keyword evidence="3" id="KW-0813">Transport</keyword>
<evidence type="ECO:0000256" key="8">
    <source>
        <dbReference type="SAM" id="Coils"/>
    </source>
</evidence>
<dbReference type="InterPro" id="IPR051906">
    <property type="entry name" value="TolC-like"/>
</dbReference>
<dbReference type="EMBL" id="JABKKF010000005">
    <property type="protein sequence ID" value="NPD92131.1"/>
    <property type="molecule type" value="Genomic_DNA"/>
</dbReference>
<protein>
    <submittedName>
        <fullName evidence="9">TolC family protein</fullName>
    </submittedName>
</protein>
<evidence type="ECO:0000256" key="6">
    <source>
        <dbReference type="ARBA" id="ARBA00023136"/>
    </source>
</evidence>
<comment type="similarity">
    <text evidence="2">Belongs to the outer membrane factor (OMF) (TC 1.B.17) family.</text>
</comment>
<comment type="subcellular location">
    <subcellularLocation>
        <location evidence="1">Cell outer membrane</location>
    </subcellularLocation>
</comment>
<dbReference type="Proteomes" id="UP000714420">
    <property type="component" value="Unassembled WGS sequence"/>
</dbReference>
<gene>
    <name evidence="9" type="ORF">HPS56_07155</name>
</gene>
<dbReference type="RefSeq" id="WP_172275471.1">
    <property type="nucleotide sequence ID" value="NZ_CASGMU010000004.1"/>
</dbReference>
<sequence length="504" mass="55081">MRKVLGLFLLYGAILPVEARILSLDSCRALALANNKQISISNMQRGVATELRKSARTKYLPRVSAIGSYLFTSKEISLLNDNQKRALSNIGTSATSGMSSGLQGFLSGMTPDQKTALDNLLAAFNSSVEQMTGAVGSHINGLSQGLNGVGQKLVDDFRTDTRNIFAGAVVVSQPLFMGGSITAMNRMARISEEMASYSLEAKKQMVLYEIDQAYWMVVSLTNKKRLAESYRELLRKLYDDVQKMVREGVATRSEGLSVSVKLNEAEMNVTQVEDGLVLSRMLLCQLCGIPINEDITLEDEKKESVMESPAVTDADIGMAMGNRPELKVLESSLDLSRQGINLIKAGNLPQVLLVGGYTISNPNVYNGFQKNFGGAWNIGVLLRIPVLNWGDVSYKTRAAKGVSAIAAMELDEVREKIELQVSQSSFKVKEANKKLSMAQANIEKAEENLRCANIGFKEGVMTSTTVMEAQTAWLQAQSQKIDAEIDVRLSHVNLKKALGTLTNE</sequence>
<evidence type="ECO:0000256" key="7">
    <source>
        <dbReference type="ARBA" id="ARBA00023237"/>
    </source>
</evidence>
<dbReference type="PANTHER" id="PTHR30026:SF20">
    <property type="entry name" value="OUTER MEMBRANE PROTEIN TOLC"/>
    <property type="match status" value="1"/>
</dbReference>
<keyword evidence="8" id="KW-0175">Coiled coil</keyword>
<evidence type="ECO:0000313" key="10">
    <source>
        <dbReference type="Proteomes" id="UP000714420"/>
    </source>
</evidence>
<organism evidence="9 10">
    <name type="scientific">Xylanibacter muris</name>
    <dbReference type="NCBI Taxonomy" id="2736290"/>
    <lineage>
        <taxon>Bacteria</taxon>
        <taxon>Pseudomonadati</taxon>
        <taxon>Bacteroidota</taxon>
        <taxon>Bacteroidia</taxon>
        <taxon>Bacteroidales</taxon>
        <taxon>Prevotellaceae</taxon>
        <taxon>Xylanibacter</taxon>
    </lineage>
</organism>
<dbReference type="Pfam" id="PF02321">
    <property type="entry name" value="OEP"/>
    <property type="match status" value="2"/>
</dbReference>
<keyword evidence="6" id="KW-0472">Membrane</keyword>
<evidence type="ECO:0000256" key="2">
    <source>
        <dbReference type="ARBA" id="ARBA00007613"/>
    </source>
</evidence>
<keyword evidence="5" id="KW-0812">Transmembrane</keyword>
<keyword evidence="7" id="KW-0998">Cell outer membrane</keyword>
<accession>A0ABX2ALP9</accession>